<sequence length="124" mass="14419">MCITTNTIYSFSVLDQDSINNIAMEHHSIDDISSLIDKYGSIKKTLSEQVYPVFRKSRFDSDERYFDWASKTNRPMEYLRGKRFWLFTKKDEQGNNPEILPNSAASSNTLSQGIWRSGIVGRRR</sequence>
<reference evidence="1" key="1">
    <citation type="submission" date="2021-02" db="EMBL/GenBank/DDBJ databases">
        <authorList>
            <person name="Nowell W R."/>
        </authorList>
    </citation>
    <scope>NUCLEOTIDE SEQUENCE</scope>
</reference>
<dbReference type="EMBL" id="CAJNOO010000177">
    <property type="protein sequence ID" value="CAF0843010.1"/>
    <property type="molecule type" value="Genomic_DNA"/>
</dbReference>
<dbReference type="Proteomes" id="UP000663864">
    <property type="component" value="Unassembled WGS sequence"/>
</dbReference>
<dbReference type="EMBL" id="CAJOBD010000490">
    <property type="protein sequence ID" value="CAF3677652.1"/>
    <property type="molecule type" value="Genomic_DNA"/>
</dbReference>
<gene>
    <name evidence="3" type="ORF">JBS370_LOCUS7981</name>
    <name evidence="1" type="ORF">RFH988_LOCUS6047</name>
    <name evidence="2" type="ORF">ZHD862_LOCUS6557</name>
</gene>
<organism evidence="1 4">
    <name type="scientific">Rotaria sordida</name>
    <dbReference type="NCBI Taxonomy" id="392033"/>
    <lineage>
        <taxon>Eukaryota</taxon>
        <taxon>Metazoa</taxon>
        <taxon>Spiralia</taxon>
        <taxon>Gnathifera</taxon>
        <taxon>Rotifera</taxon>
        <taxon>Eurotatoria</taxon>
        <taxon>Bdelloidea</taxon>
        <taxon>Philodinida</taxon>
        <taxon>Philodinidae</taxon>
        <taxon>Rotaria</taxon>
    </lineage>
</organism>
<evidence type="ECO:0000313" key="3">
    <source>
        <dbReference type="EMBL" id="CAF3677652.1"/>
    </source>
</evidence>
<dbReference type="Proteomes" id="UP000663882">
    <property type="component" value="Unassembled WGS sequence"/>
</dbReference>
<evidence type="ECO:0000313" key="2">
    <source>
        <dbReference type="EMBL" id="CAF0884437.1"/>
    </source>
</evidence>
<dbReference type="EMBL" id="CAJNOT010000186">
    <property type="protein sequence ID" value="CAF0884437.1"/>
    <property type="molecule type" value="Genomic_DNA"/>
</dbReference>
<protein>
    <submittedName>
        <fullName evidence="1">Uncharacterized protein</fullName>
    </submittedName>
</protein>
<dbReference type="OrthoDB" id="10041576at2759"/>
<name>A0A813VUY9_9BILA</name>
<comment type="caution">
    <text evidence="1">The sequence shown here is derived from an EMBL/GenBank/DDBJ whole genome shotgun (WGS) entry which is preliminary data.</text>
</comment>
<evidence type="ECO:0000313" key="1">
    <source>
        <dbReference type="EMBL" id="CAF0843010.1"/>
    </source>
</evidence>
<evidence type="ECO:0000313" key="4">
    <source>
        <dbReference type="Proteomes" id="UP000663882"/>
    </source>
</evidence>
<proteinExistence type="predicted"/>
<dbReference type="Proteomes" id="UP000663836">
    <property type="component" value="Unassembled WGS sequence"/>
</dbReference>
<dbReference type="AlphaFoldDB" id="A0A813VUY9"/>
<accession>A0A813VUY9</accession>